<protein>
    <submittedName>
        <fullName evidence="2">Uncharacterized protein</fullName>
    </submittedName>
</protein>
<organism evidence="2 3">
    <name type="scientific">Sphingobacterium ginsenosidimutans</name>
    <dbReference type="NCBI Taxonomy" id="687845"/>
    <lineage>
        <taxon>Bacteria</taxon>
        <taxon>Pseudomonadati</taxon>
        <taxon>Bacteroidota</taxon>
        <taxon>Sphingobacteriia</taxon>
        <taxon>Sphingobacteriales</taxon>
        <taxon>Sphingobacteriaceae</taxon>
        <taxon>Sphingobacterium</taxon>
    </lineage>
</organism>
<keyword evidence="3" id="KW-1185">Reference proteome</keyword>
<evidence type="ECO:0000256" key="1">
    <source>
        <dbReference type="SAM" id="SignalP"/>
    </source>
</evidence>
<proteinExistence type="predicted"/>
<gene>
    <name evidence="2" type="ORF">GCM10022218_29340</name>
</gene>
<feature type="signal peptide" evidence="1">
    <location>
        <begin position="1"/>
        <end position="19"/>
    </location>
</feature>
<accession>A0ABP8A640</accession>
<dbReference type="RefSeq" id="WP_346086663.1">
    <property type="nucleotide sequence ID" value="NZ_BAAAZK010000007.1"/>
</dbReference>
<evidence type="ECO:0000313" key="2">
    <source>
        <dbReference type="EMBL" id="GAA4178508.1"/>
    </source>
</evidence>
<comment type="caution">
    <text evidence="2">The sequence shown here is derived from an EMBL/GenBank/DDBJ whole genome shotgun (WGS) entry which is preliminary data.</text>
</comment>
<evidence type="ECO:0000313" key="3">
    <source>
        <dbReference type="Proteomes" id="UP001500167"/>
    </source>
</evidence>
<dbReference type="Proteomes" id="UP001500167">
    <property type="component" value="Unassembled WGS sequence"/>
</dbReference>
<feature type="chain" id="PRO_5047005278" evidence="1">
    <location>
        <begin position="20"/>
        <end position="352"/>
    </location>
</feature>
<reference evidence="3" key="1">
    <citation type="journal article" date="2019" name="Int. J. Syst. Evol. Microbiol.">
        <title>The Global Catalogue of Microorganisms (GCM) 10K type strain sequencing project: providing services to taxonomists for standard genome sequencing and annotation.</title>
        <authorList>
            <consortium name="The Broad Institute Genomics Platform"/>
            <consortium name="The Broad Institute Genome Sequencing Center for Infectious Disease"/>
            <person name="Wu L."/>
            <person name="Ma J."/>
        </authorList>
    </citation>
    <scope>NUCLEOTIDE SEQUENCE [LARGE SCALE GENOMIC DNA]</scope>
    <source>
        <strain evidence="3">JCM 16722</strain>
    </source>
</reference>
<sequence>MKKALTILLLICFAFFAKAQSDDSGNALYPNNFNIISPAVVNNTVVIPPSYIKGSFGITVSGMYKPYFSDIKTSVVVVSSSGEILASVDGPSFNRSDFTIGGVVYNNSTYKDFTLSLPLHSTLGYSKYKNSQVIVRYKYYFNPAVGIPNQETAGWAPQVTFNREWFIHDKKYKITLADPETSINGPNAICDEANYSIVNPGTVTLENADGIAALTQLSNSQWKIKRIGTASGFVKLRSTYNGKTFDKEIEIGTIAKGAISGDASLPLGESRTYTLALNGNTDYNWSVSYNPNVTWTKLSPTSIKLSTTGSVPQGWSENITISAQAISSCGLSSNYITKTIKFVNDRDPRLED</sequence>
<keyword evidence="1" id="KW-0732">Signal</keyword>
<name>A0ABP8A640_9SPHI</name>
<dbReference type="EMBL" id="BAAAZK010000007">
    <property type="protein sequence ID" value="GAA4178508.1"/>
    <property type="molecule type" value="Genomic_DNA"/>
</dbReference>